<protein>
    <submittedName>
        <fullName evidence="1">Uncharacterized protein</fullName>
    </submittedName>
</protein>
<evidence type="ECO:0000313" key="2">
    <source>
        <dbReference type="Proteomes" id="UP000198426"/>
    </source>
</evidence>
<dbReference type="Proteomes" id="UP000198426">
    <property type="component" value="Unassembled WGS sequence"/>
</dbReference>
<organism evidence="1 2">
    <name type="scientific">Tropicimonas sediminicola</name>
    <dbReference type="NCBI Taxonomy" id="1031541"/>
    <lineage>
        <taxon>Bacteria</taxon>
        <taxon>Pseudomonadati</taxon>
        <taxon>Pseudomonadota</taxon>
        <taxon>Alphaproteobacteria</taxon>
        <taxon>Rhodobacterales</taxon>
        <taxon>Roseobacteraceae</taxon>
        <taxon>Tropicimonas</taxon>
    </lineage>
</organism>
<dbReference type="EMBL" id="FZOY01000007">
    <property type="protein sequence ID" value="SNT17086.1"/>
    <property type="molecule type" value="Genomic_DNA"/>
</dbReference>
<evidence type="ECO:0000313" key="1">
    <source>
        <dbReference type="EMBL" id="SNT17086.1"/>
    </source>
</evidence>
<reference evidence="1 2" key="1">
    <citation type="submission" date="2017-06" db="EMBL/GenBank/DDBJ databases">
        <authorList>
            <person name="Kim H.J."/>
            <person name="Triplett B.A."/>
        </authorList>
    </citation>
    <scope>NUCLEOTIDE SEQUENCE [LARGE SCALE GENOMIC DNA]</scope>
    <source>
        <strain evidence="1 2">DSM 29339</strain>
    </source>
</reference>
<dbReference type="AlphaFoldDB" id="A0A239KFF2"/>
<keyword evidence="2" id="KW-1185">Reference proteome</keyword>
<gene>
    <name evidence="1" type="ORF">SAMN05421757_10790</name>
</gene>
<sequence length="30" mass="3060">MPSVTLLEGKAAQAIGDSVPCFPGQETGRV</sequence>
<proteinExistence type="predicted"/>
<name>A0A239KFF2_9RHOB</name>
<accession>A0A239KFF2</accession>